<dbReference type="AlphaFoldDB" id="A0A1H9Q1Q8"/>
<gene>
    <name evidence="2" type="ORF">SAMN05518684_1026</name>
</gene>
<organism evidence="2 3">
    <name type="scientific">Salipaludibacillus aurantiacus</name>
    <dbReference type="NCBI Taxonomy" id="1601833"/>
    <lineage>
        <taxon>Bacteria</taxon>
        <taxon>Bacillati</taxon>
        <taxon>Bacillota</taxon>
        <taxon>Bacilli</taxon>
        <taxon>Bacillales</taxon>
        <taxon>Bacillaceae</taxon>
    </lineage>
</organism>
<accession>A0A1H9Q1Q8</accession>
<keyword evidence="3" id="KW-1185">Reference proteome</keyword>
<keyword evidence="1" id="KW-0812">Transmembrane</keyword>
<dbReference type="OrthoDB" id="2082071at2"/>
<feature type="transmembrane region" description="Helical" evidence="1">
    <location>
        <begin position="33"/>
        <end position="57"/>
    </location>
</feature>
<sequence>MLNKFVKVALVSTSFSPILLTYAFILWLEEDSILKFSIVIGLAALLVFLCLLIINFAKKKLEIINLPIQSIKTADGEVVGFLVAYLLPFTTIASEQINESILIFIMSLFFLIIWSTNSYHINPLLSVFGYHFYEVNTSNNISFLLITKRDLRDTTSITSTVQLTEYMVLDINNKGDKNV</sequence>
<keyword evidence="1" id="KW-0472">Membrane</keyword>
<dbReference type="RefSeq" id="WP_093047356.1">
    <property type="nucleotide sequence ID" value="NZ_FOGT01000002.1"/>
</dbReference>
<evidence type="ECO:0000313" key="2">
    <source>
        <dbReference type="EMBL" id="SER54338.1"/>
    </source>
</evidence>
<feature type="transmembrane region" description="Helical" evidence="1">
    <location>
        <begin position="100"/>
        <end position="116"/>
    </location>
</feature>
<dbReference type="EMBL" id="FOGT01000002">
    <property type="protein sequence ID" value="SER54338.1"/>
    <property type="molecule type" value="Genomic_DNA"/>
</dbReference>
<reference evidence="3" key="1">
    <citation type="submission" date="2016-10" db="EMBL/GenBank/DDBJ databases">
        <authorList>
            <person name="Varghese N."/>
            <person name="Submissions S."/>
        </authorList>
    </citation>
    <scope>NUCLEOTIDE SEQUENCE [LARGE SCALE GENOMIC DNA]</scope>
    <source>
        <strain evidence="3">S9</strain>
    </source>
</reference>
<evidence type="ECO:0000313" key="3">
    <source>
        <dbReference type="Proteomes" id="UP000198571"/>
    </source>
</evidence>
<name>A0A1H9Q1Q8_9BACI</name>
<dbReference type="STRING" id="1601833.SAMN05518684_1026"/>
<dbReference type="Proteomes" id="UP000198571">
    <property type="component" value="Unassembled WGS sequence"/>
</dbReference>
<protein>
    <submittedName>
        <fullName evidence="2">Uncharacterized protein</fullName>
    </submittedName>
</protein>
<proteinExistence type="predicted"/>
<keyword evidence="1" id="KW-1133">Transmembrane helix</keyword>
<evidence type="ECO:0000256" key="1">
    <source>
        <dbReference type="SAM" id="Phobius"/>
    </source>
</evidence>